<dbReference type="STRING" id="1157962.A0A250X510"/>
<feature type="compositionally biased region" description="Basic and acidic residues" evidence="1">
    <location>
        <begin position="290"/>
        <end position="307"/>
    </location>
</feature>
<sequence>MCDENTVCYGKTASDHHVDQNVDEVEYPRHEETSHNIHPDEDQIQHGSDHKDLEHALESNQVDHEEAAHYDAISHPKQEEHESEGKDVDLEPTNDDFVEKKEEEDYKMMAEDDHHGMAYEHGSQSNDYNGNGGAEEGLEAEKTEAADQEQESFQAKASTNTHEAVNGPHSDNLSQHERGATHPSCTSEAGDSDCRLKAEAACFSAGPSVSGGDILSNTMSEVRVGSLDSLDQGVIERNENSPVTNMIRPARAGEEVDVIASGQVAEMGQFDRTEDVKADSEAGRLNSDGGQEKIEVDIERNVHISPKEEEEPGGFLFPANDVNSDFEVNGDGEQIKDSEGREGDVEKDLMDAEGPVEPEASTGDDAHGERKPKEEANKGTDRQVVEPERKDGDRGRSLNDRRDSRDSSTGEKRSREPIPSFDNSDVKRNRPRSPVPPRSRGPAHNSRHLSPPPRRHNGPDARGVGRRSPPPARGYRQQDSRVPPASHRRREEPVLSPRRRSISPQRAPYNSPHVVHEKRKSFPGGSASHHQPPNQHHRDPPGGGGGRSPRSNSQGPPGFADRPAYRDAHPSSRSRDDGPSHHYNAHGPPPHRDTPPPLHNQRNAPPARYNGGPPRDSLPQSDRRAPPPGVTRSGPDSGYEASRGDQWAVRGAPPSRAAPYGGDAQGHHYDRDAGQYDRGSAPGYPQRARSPPRYSGSAAPPAKRSRGPSPPPPPALPPAPYDRVYQDNRYPYQDNRRGSGAYPPGPRLPSPPRYESNNRYPMMERRYDGPPAAGGNYQPPSRSTDPSMTVAPAYDGDRRNGGAGPRGGSRGSALPQVVAPRQRGTGPGSMEVLPSHKPGMQEPDRYSRALPPPQVSLEDGRRGMVGGAVDARLGSVGSSAYGSTTAVNHAHTLGSPVGGAPRQNAAPMVDPEDEEVWMYRDPQGRNQGPHSKRMLRKWVDALKAPKYTRDLEQFLQSRVWRVGMEALTGALSDVLGVK</sequence>
<feature type="region of interest" description="Disordered" evidence="1">
    <location>
        <begin position="273"/>
        <end position="847"/>
    </location>
</feature>
<protein>
    <recommendedName>
        <fullName evidence="2">GYF domain-containing protein</fullName>
    </recommendedName>
</protein>
<feature type="compositionally biased region" description="Pro residues" evidence="1">
    <location>
        <begin position="743"/>
        <end position="752"/>
    </location>
</feature>
<proteinExistence type="predicted"/>
<evidence type="ECO:0000259" key="2">
    <source>
        <dbReference type="PROSITE" id="PS50829"/>
    </source>
</evidence>
<feature type="compositionally biased region" description="Low complexity" evidence="1">
    <location>
        <begin position="548"/>
        <end position="558"/>
    </location>
</feature>
<feature type="compositionally biased region" description="Basic and acidic residues" evidence="1">
    <location>
        <begin position="97"/>
        <end position="118"/>
    </location>
</feature>
<gene>
    <name evidence="3" type="ORF">CEUSTIGMA_g5600.t1</name>
</gene>
<dbReference type="InterPro" id="IPR035445">
    <property type="entry name" value="GYF-like_dom_sf"/>
</dbReference>
<evidence type="ECO:0000313" key="3">
    <source>
        <dbReference type="EMBL" id="GAX78158.1"/>
    </source>
</evidence>
<dbReference type="SUPFAM" id="SSF55277">
    <property type="entry name" value="GYF domain"/>
    <property type="match status" value="1"/>
</dbReference>
<feature type="compositionally biased region" description="Basic and acidic residues" evidence="1">
    <location>
        <begin position="333"/>
        <end position="350"/>
    </location>
</feature>
<name>A0A250X510_9CHLO</name>
<feature type="compositionally biased region" description="Basic and acidic residues" evidence="1">
    <location>
        <begin position="563"/>
        <end position="580"/>
    </location>
</feature>
<feature type="compositionally biased region" description="Basic and acidic residues" evidence="1">
    <location>
        <begin position="27"/>
        <end position="89"/>
    </location>
</feature>
<dbReference type="Proteomes" id="UP000232323">
    <property type="component" value="Unassembled WGS sequence"/>
</dbReference>
<feature type="compositionally biased region" description="Pro residues" evidence="1">
    <location>
        <begin position="708"/>
        <end position="720"/>
    </location>
</feature>
<feature type="compositionally biased region" description="Basic and acidic residues" evidence="1">
    <location>
        <begin position="273"/>
        <end position="282"/>
    </location>
</feature>
<comment type="caution">
    <text evidence="3">The sequence shown here is derived from an EMBL/GenBank/DDBJ whole genome shotgun (WGS) entry which is preliminary data.</text>
</comment>
<organism evidence="3 4">
    <name type="scientific">Chlamydomonas eustigma</name>
    <dbReference type="NCBI Taxonomy" id="1157962"/>
    <lineage>
        <taxon>Eukaryota</taxon>
        <taxon>Viridiplantae</taxon>
        <taxon>Chlorophyta</taxon>
        <taxon>core chlorophytes</taxon>
        <taxon>Chlorophyceae</taxon>
        <taxon>CS clade</taxon>
        <taxon>Chlamydomonadales</taxon>
        <taxon>Chlamydomonadaceae</taxon>
        <taxon>Chlamydomonas</taxon>
    </lineage>
</organism>
<keyword evidence="4" id="KW-1185">Reference proteome</keyword>
<accession>A0A250X510</accession>
<reference evidence="3 4" key="1">
    <citation type="submission" date="2017-08" db="EMBL/GenBank/DDBJ databases">
        <title>Acidophilic green algal genome provides insights into adaptation to an acidic environment.</title>
        <authorList>
            <person name="Hirooka S."/>
            <person name="Hirose Y."/>
            <person name="Kanesaki Y."/>
            <person name="Higuchi S."/>
            <person name="Fujiwara T."/>
            <person name="Onuma R."/>
            <person name="Era A."/>
            <person name="Ohbayashi R."/>
            <person name="Uzuka A."/>
            <person name="Nozaki H."/>
            <person name="Yoshikawa H."/>
            <person name="Miyagishima S.Y."/>
        </authorList>
    </citation>
    <scope>NUCLEOTIDE SEQUENCE [LARGE SCALE GENOMIC DNA]</scope>
    <source>
        <strain evidence="3 4">NIES-2499</strain>
    </source>
</reference>
<dbReference type="AlphaFoldDB" id="A0A250X510"/>
<dbReference type="PROSITE" id="PS50829">
    <property type="entry name" value="GYF"/>
    <property type="match status" value="1"/>
</dbReference>
<feature type="compositionally biased region" description="Polar residues" evidence="1">
    <location>
        <begin position="151"/>
        <end position="173"/>
    </location>
</feature>
<feature type="compositionally biased region" description="Basic and acidic residues" evidence="1">
    <location>
        <begin position="665"/>
        <end position="675"/>
    </location>
</feature>
<evidence type="ECO:0000256" key="1">
    <source>
        <dbReference type="SAM" id="MobiDB-lite"/>
    </source>
</evidence>
<dbReference type="InterPro" id="IPR003169">
    <property type="entry name" value="GYF"/>
</dbReference>
<feature type="region of interest" description="Disordered" evidence="1">
    <location>
        <begin position="27"/>
        <end position="192"/>
    </location>
</feature>
<dbReference type="Gene3D" id="3.30.1490.40">
    <property type="match status" value="1"/>
</dbReference>
<evidence type="ECO:0000313" key="4">
    <source>
        <dbReference type="Proteomes" id="UP000232323"/>
    </source>
</evidence>
<feature type="compositionally biased region" description="Polar residues" evidence="1">
    <location>
        <begin position="778"/>
        <end position="787"/>
    </location>
</feature>
<feature type="domain" description="GYF" evidence="2">
    <location>
        <begin position="914"/>
        <end position="976"/>
    </location>
</feature>
<feature type="compositionally biased region" description="Gly residues" evidence="1">
    <location>
        <begin position="801"/>
        <end position="810"/>
    </location>
</feature>
<dbReference type="EMBL" id="BEGY01000030">
    <property type="protein sequence ID" value="GAX78158.1"/>
    <property type="molecule type" value="Genomic_DNA"/>
</dbReference>
<feature type="compositionally biased region" description="Basic and acidic residues" evidence="1">
    <location>
        <begin position="364"/>
        <end position="416"/>
    </location>
</feature>